<reference evidence="2 3" key="1">
    <citation type="journal article" date="2021" name="Elife">
        <title>Chloroplast acquisition without the gene transfer in kleptoplastic sea slugs, Plakobranchus ocellatus.</title>
        <authorList>
            <person name="Maeda T."/>
            <person name="Takahashi S."/>
            <person name="Yoshida T."/>
            <person name="Shimamura S."/>
            <person name="Takaki Y."/>
            <person name="Nagai Y."/>
            <person name="Toyoda A."/>
            <person name="Suzuki Y."/>
            <person name="Arimoto A."/>
            <person name="Ishii H."/>
            <person name="Satoh N."/>
            <person name="Nishiyama T."/>
            <person name="Hasebe M."/>
            <person name="Maruyama T."/>
            <person name="Minagawa J."/>
            <person name="Obokata J."/>
            <person name="Shigenobu S."/>
        </authorList>
    </citation>
    <scope>NUCLEOTIDE SEQUENCE [LARGE SCALE GENOMIC DNA]</scope>
</reference>
<feature type="transmembrane region" description="Helical" evidence="1">
    <location>
        <begin position="36"/>
        <end position="57"/>
    </location>
</feature>
<comment type="caution">
    <text evidence="2">The sequence shown here is derived from an EMBL/GenBank/DDBJ whole genome shotgun (WGS) entry which is preliminary data.</text>
</comment>
<sequence>PGWVCHSDQGCPAREGYKRSCDTDIRRCRCASSNMAASLAVVLLAVGVSLVQSRSLWL</sequence>
<accession>A0AAV4BYE3</accession>
<evidence type="ECO:0000313" key="3">
    <source>
        <dbReference type="Proteomes" id="UP000735302"/>
    </source>
</evidence>
<dbReference type="Proteomes" id="UP000735302">
    <property type="component" value="Unassembled WGS sequence"/>
</dbReference>
<name>A0AAV4BYE3_9GAST</name>
<keyword evidence="3" id="KW-1185">Reference proteome</keyword>
<dbReference type="AlphaFoldDB" id="A0AAV4BYE3"/>
<protein>
    <submittedName>
        <fullName evidence="2">Uncharacterized protein</fullName>
    </submittedName>
</protein>
<gene>
    <name evidence="2" type="ORF">PoB_005056700</name>
</gene>
<proteinExistence type="predicted"/>
<dbReference type="EMBL" id="BLXT01005591">
    <property type="protein sequence ID" value="GFO24062.1"/>
    <property type="molecule type" value="Genomic_DNA"/>
</dbReference>
<feature type="non-terminal residue" evidence="2">
    <location>
        <position position="1"/>
    </location>
</feature>
<keyword evidence="1" id="KW-0812">Transmembrane</keyword>
<evidence type="ECO:0000256" key="1">
    <source>
        <dbReference type="SAM" id="Phobius"/>
    </source>
</evidence>
<keyword evidence="1" id="KW-0472">Membrane</keyword>
<keyword evidence="1" id="KW-1133">Transmembrane helix</keyword>
<evidence type="ECO:0000313" key="2">
    <source>
        <dbReference type="EMBL" id="GFO24062.1"/>
    </source>
</evidence>
<organism evidence="2 3">
    <name type="scientific">Plakobranchus ocellatus</name>
    <dbReference type="NCBI Taxonomy" id="259542"/>
    <lineage>
        <taxon>Eukaryota</taxon>
        <taxon>Metazoa</taxon>
        <taxon>Spiralia</taxon>
        <taxon>Lophotrochozoa</taxon>
        <taxon>Mollusca</taxon>
        <taxon>Gastropoda</taxon>
        <taxon>Heterobranchia</taxon>
        <taxon>Euthyneura</taxon>
        <taxon>Panpulmonata</taxon>
        <taxon>Sacoglossa</taxon>
        <taxon>Placobranchoidea</taxon>
        <taxon>Plakobranchidae</taxon>
        <taxon>Plakobranchus</taxon>
    </lineage>
</organism>